<dbReference type="EMBL" id="FOLE01000003">
    <property type="protein sequence ID" value="SFC15783.1"/>
    <property type="molecule type" value="Genomic_DNA"/>
</dbReference>
<dbReference type="Pfam" id="PF13561">
    <property type="entry name" value="adh_short_C2"/>
    <property type="match status" value="1"/>
</dbReference>
<dbReference type="Proteomes" id="UP000199514">
    <property type="component" value="Unassembled WGS sequence"/>
</dbReference>
<dbReference type="Gene3D" id="3.40.50.720">
    <property type="entry name" value="NAD(P)-binding Rossmann-like Domain"/>
    <property type="match status" value="1"/>
</dbReference>
<dbReference type="FunFam" id="3.40.50.720:FF:000084">
    <property type="entry name" value="Short-chain dehydrogenase reductase"/>
    <property type="match status" value="1"/>
</dbReference>
<evidence type="ECO:0000313" key="3">
    <source>
        <dbReference type="EMBL" id="SFC15783.1"/>
    </source>
</evidence>
<evidence type="ECO:0000256" key="1">
    <source>
        <dbReference type="ARBA" id="ARBA00006484"/>
    </source>
</evidence>
<dbReference type="GO" id="GO:0016616">
    <property type="term" value="F:oxidoreductase activity, acting on the CH-OH group of donors, NAD or NADP as acceptor"/>
    <property type="evidence" value="ECO:0007669"/>
    <property type="project" value="TreeGrafter"/>
</dbReference>
<keyword evidence="4" id="KW-1185">Reference proteome</keyword>
<dbReference type="RefSeq" id="WP_091509857.1">
    <property type="nucleotide sequence ID" value="NZ_FOLE01000003.1"/>
</dbReference>
<comment type="similarity">
    <text evidence="1">Belongs to the short-chain dehydrogenases/reductases (SDR) family.</text>
</comment>
<gene>
    <name evidence="3" type="ORF">SAMN05421780_103111</name>
</gene>
<dbReference type="InterPro" id="IPR002347">
    <property type="entry name" value="SDR_fam"/>
</dbReference>
<dbReference type="PRINTS" id="PR00081">
    <property type="entry name" value="GDHRDH"/>
</dbReference>
<evidence type="ECO:0000313" key="4">
    <source>
        <dbReference type="Proteomes" id="UP000199514"/>
    </source>
</evidence>
<dbReference type="STRING" id="927664.SAMN05421780_103111"/>
<dbReference type="SUPFAM" id="SSF51735">
    <property type="entry name" value="NAD(P)-binding Rossmann-fold domains"/>
    <property type="match status" value="1"/>
</dbReference>
<organism evidence="3 4">
    <name type="scientific">Flexibacter flexilis DSM 6793</name>
    <dbReference type="NCBI Taxonomy" id="927664"/>
    <lineage>
        <taxon>Bacteria</taxon>
        <taxon>Pseudomonadati</taxon>
        <taxon>Bacteroidota</taxon>
        <taxon>Cytophagia</taxon>
        <taxon>Cytophagales</taxon>
        <taxon>Flexibacteraceae</taxon>
        <taxon>Flexibacter</taxon>
    </lineage>
</organism>
<dbReference type="PANTHER" id="PTHR42760">
    <property type="entry name" value="SHORT-CHAIN DEHYDROGENASES/REDUCTASES FAMILY MEMBER"/>
    <property type="match status" value="1"/>
</dbReference>
<dbReference type="PANTHER" id="PTHR42760:SF133">
    <property type="entry name" value="3-OXOACYL-[ACYL-CARRIER-PROTEIN] REDUCTASE"/>
    <property type="match status" value="1"/>
</dbReference>
<dbReference type="OrthoDB" id="9788235at2"/>
<reference evidence="3 4" key="1">
    <citation type="submission" date="2016-10" db="EMBL/GenBank/DDBJ databases">
        <authorList>
            <person name="de Groot N.N."/>
        </authorList>
    </citation>
    <scope>NUCLEOTIDE SEQUENCE [LARGE SCALE GENOMIC DNA]</scope>
    <source>
        <strain evidence="3 4">DSM 6793</strain>
    </source>
</reference>
<accession>A0A1I1H2V0</accession>
<dbReference type="PRINTS" id="PR00080">
    <property type="entry name" value="SDRFAMILY"/>
</dbReference>
<evidence type="ECO:0000256" key="2">
    <source>
        <dbReference type="ARBA" id="ARBA00023002"/>
    </source>
</evidence>
<sequence length="274" mass="30009">MKELISVKDKVILVTGAFGLIGKEISTAFLDGEAKVVLADINANAAETIAQEFGAKYSADSFLVQVLDITSEESAAACMEAIVAKFGRLDVLVNNAAIDAKFDKQGTSAVNASRFENYPMELLRKSVEVNLTGTVLMTQHACRQMLKQGSGNIINVASTYSMVAPNQQLYDFGDGAEIKYKPIDYIASKSFIPNYTRYLATFYAKDNIRCNAIVPHGIFNDHEEKFLKNFARMSPLGRMCNREELNGPFVFLASDASSYMTGSVLSVDGGWTAW</sequence>
<name>A0A1I1H2V0_9BACT</name>
<protein>
    <submittedName>
        <fullName evidence="3">NAD(P)-dependent dehydrogenase, short-chain alcohol dehydrogenase family</fullName>
    </submittedName>
</protein>
<dbReference type="AlphaFoldDB" id="A0A1I1H2V0"/>
<dbReference type="InterPro" id="IPR036291">
    <property type="entry name" value="NAD(P)-bd_dom_sf"/>
</dbReference>
<proteinExistence type="inferred from homology"/>
<keyword evidence="2" id="KW-0560">Oxidoreductase</keyword>